<evidence type="ECO:0000313" key="1">
    <source>
        <dbReference type="EMBL" id="JAH03178.1"/>
    </source>
</evidence>
<dbReference type="PROSITE" id="PS51640">
    <property type="entry name" value="MRG"/>
    <property type="match status" value="1"/>
</dbReference>
<name>A0A0E9PH36_ANGAN</name>
<dbReference type="AlphaFoldDB" id="A0A0E9PH36"/>
<sequence>MLAYTPLDEKSLALLLNYLQDFLK</sequence>
<reference evidence="1" key="1">
    <citation type="submission" date="2014-11" db="EMBL/GenBank/DDBJ databases">
        <authorList>
            <person name="Amaro Gonzalez C."/>
        </authorList>
    </citation>
    <scope>NUCLEOTIDE SEQUENCE</scope>
</reference>
<proteinExistence type="predicted"/>
<reference evidence="1" key="2">
    <citation type="journal article" date="2015" name="Fish Shellfish Immunol.">
        <title>Early steps in the European eel (Anguilla anguilla)-Vibrio vulnificus interaction in the gills: Role of the RtxA13 toxin.</title>
        <authorList>
            <person name="Callol A."/>
            <person name="Pajuelo D."/>
            <person name="Ebbesson L."/>
            <person name="Teles M."/>
            <person name="MacKenzie S."/>
            <person name="Amaro C."/>
        </authorList>
    </citation>
    <scope>NUCLEOTIDE SEQUENCE</scope>
</reference>
<organism evidence="1">
    <name type="scientific">Anguilla anguilla</name>
    <name type="common">European freshwater eel</name>
    <name type="synonym">Muraena anguilla</name>
    <dbReference type="NCBI Taxonomy" id="7936"/>
    <lineage>
        <taxon>Eukaryota</taxon>
        <taxon>Metazoa</taxon>
        <taxon>Chordata</taxon>
        <taxon>Craniata</taxon>
        <taxon>Vertebrata</taxon>
        <taxon>Euteleostomi</taxon>
        <taxon>Actinopterygii</taxon>
        <taxon>Neopterygii</taxon>
        <taxon>Teleostei</taxon>
        <taxon>Anguilliformes</taxon>
        <taxon>Anguillidae</taxon>
        <taxon>Anguilla</taxon>
    </lineage>
</organism>
<accession>A0A0E9PH36</accession>
<protein>
    <submittedName>
        <fullName evidence="1">Uncharacterized protein</fullName>
    </submittedName>
</protein>
<dbReference type="EMBL" id="GBXM01105399">
    <property type="protein sequence ID" value="JAH03178.1"/>
    <property type="molecule type" value="Transcribed_RNA"/>
</dbReference>